<evidence type="ECO:0000313" key="1">
    <source>
        <dbReference type="EMBL" id="MBS7812286.1"/>
    </source>
</evidence>
<evidence type="ECO:0000313" key="2">
    <source>
        <dbReference type="Proteomes" id="UP000766336"/>
    </source>
</evidence>
<gene>
    <name evidence="1" type="ORF">KHU32_15155</name>
</gene>
<accession>A0ABS5QF40</accession>
<protein>
    <submittedName>
        <fullName evidence="1">Uncharacterized protein</fullName>
    </submittedName>
</protein>
<comment type="caution">
    <text evidence="1">The sequence shown here is derived from an EMBL/GenBank/DDBJ whole genome shotgun (WGS) entry which is preliminary data.</text>
</comment>
<organism evidence="1 2">
    <name type="scientific">Roseococcus pinisoli</name>
    <dbReference type="NCBI Taxonomy" id="2835040"/>
    <lineage>
        <taxon>Bacteria</taxon>
        <taxon>Pseudomonadati</taxon>
        <taxon>Pseudomonadota</taxon>
        <taxon>Alphaproteobacteria</taxon>
        <taxon>Acetobacterales</taxon>
        <taxon>Roseomonadaceae</taxon>
        <taxon>Roseococcus</taxon>
    </lineage>
</organism>
<dbReference type="EMBL" id="JAHCDA010000003">
    <property type="protein sequence ID" value="MBS7812286.1"/>
    <property type="molecule type" value="Genomic_DNA"/>
</dbReference>
<reference evidence="1 2" key="1">
    <citation type="submission" date="2021-05" db="EMBL/GenBank/DDBJ databases">
        <title>Roseococcus sp. XZZS9, whole genome shotgun sequencing project.</title>
        <authorList>
            <person name="Zhao G."/>
            <person name="Shen L."/>
        </authorList>
    </citation>
    <scope>NUCLEOTIDE SEQUENCE [LARGE SCALE GENOMIC DNA]</scope>
    <source>
        <strain evidence="1 2">XZZS9</strain>
    </source>
</reference>
<keyword evidence="2" id="KW-1185">Reference proteome</keyword>
<dbReference type="Proteomes" id="UP000766336">
    <property type="component" value="Unassembled WGS sequence"/>
</dbReference>
<sequence>MSRLDVLRDLNDRLEKAGTGSSHLDEALFGLRDNWDVPLSNSAWYAYRSAGRPSFMMEIPDALSLLPDDWIVSLRINAPIITTHGAYKHSATLWRPEDTFNPVGFGAGHTSAAAVCLAYVRALLDKEKARVVGVEDGA</sequence>
<name>A0ABS5QF40_9PROT</name>
<proteinExistence type="predicted"/>
<dbReference type="RefSeq" id="WP_213670994.1">
    <property type="nucleotide sequence ID" value="NZ_JAHCDA010000003.1"/>
</dbReference>